<dbReference type="Proteomes" id="UP000662185">
    <property type="component" value="Unassembled WGS sequence"/>
</dbReference>
<keyword evidence="2" id="KW-1185">Reference proteome</keyword>
<evidence type="ECO:0000313" key="1">
    <source>
        <dbReference type="EMBL" id="MBD2296535.1"/>
    </source>
</evidence>
<name>A0A926WL16_9NOST</name>
<sequence>MPSTVTLTITTGKLSGKQYIEVIDLALTEKPQIYFQTAIEFKEALLKSI</sequence>
<organism evidence="1 2">
    <name type="scientific">Anabaena sphaerica FACHB-251</name>
    <dbReference type="NCBI Taxonomy" id="2692883"/>
    <lineage>
        <taxon>Bacteria</taxon>
        <taxon>Bacillati</taxon>
        <taxon>Cyanobacteriota</taxon>
        <taxon>Cyanophyceae</taxon>
        <taxon>Nostocales</taxon>
        <taxon>Nostocaceae</taxon>
        <taxon>Anabaena</taxon>
    </lineage>
</organism>
<evidence type="ECO:0000313" key="2">
    <source>
        <dbReference type="Proteomes" id="UP000662185"/>
    </source>
</evidence>
<accession>A0A926WL16</accession>
<dbReference type="RefSeq" id="WP_190564657.1">
    <property type="nucleotide sequence ID" value="NZ_JACJQU010000025.1"/>
</dbReference>
<gene>
    <name evidence="1" type="ORF">H6G06_24410</name>
</gene>
<reference evidence="2" key="1">
    <citation type="journal article" date="2020" name="ISME J.">
        <title>Comparative genomics reveals insights into cyanobacterial evolution and habitat adaptation.</title>
        <authorList>
            <person name="Chen M.Y."/>
            <person name="Teng W.K."/>
            <person name="Zhao L."/>
            <person name="Hu C.X."/>
            <person name="Zhou Y.K."/>
            <person name="Han B.P."/>
            <person name="Song L.R."/>
            <person name="Shu W.S."/>
        </authorList>
    </citation>
    <scope>NUCLEOTIDE SEQUENCE [LARGE SCALE GENOMIC DNA]</scope>
    <source>
        <strain evidence="2">FACHB-251</strain>
    </source>
</reference>
<protein>
    <submittedName>
        <fullName evidence="1">Uncharacterized protein</fullName>
    </submittedName>
</protein>
<dbReference type="AlphaFoldDB" id="A0A926WL16"/>
<dbReference type="EMBL" id="JACJQU010000025">
    <property type="protein sequence ID" value="MBD2296535.1"/>
    <property type="molecule type" value="Genomic_DNA"/>
</dbReference>
<proteinExistence type="predicted"/>
<comment type="caution">
    <text evidence="1">The sequence shown here is derived from an EMBL/GenBank/DDBJ whole genome shotgun (WGS) entry which is preliminary data.</text>
</comment>